<feature type="binding site" evidence="7">
    <location>
        <position position="161"/>
    </location>
    <ligand>
        <name>Fe cation</name>
        <dbReference type="ChEBI" id="CHEBI:24875"/>
    </ligand>
</feature>
<evidence type="ECO:0000256" key="3">
    <source>
        <dbReference type="ARBA" id="ARBA00022896"/>
    </source>
</evidence>
<keyword evidence="2 7" id="KW-0479">Metal-binding</keyword>
<keyword evidence="4 7" id="KW-0223">Dioxygenase</keyword>
<feature type="binding site" evidence="7">
    <location>
        <position position="171"/>
    </location>
    <ligand>
        <name>2-oxoglutarate</name>
        <dbReference type="ChEBI" id="CHEBI:16810"/>
    </ligand>
</feature>
<evidence type="ECO:0000313" key="9">
    <source>
        <dbReference type="EMBL" id="AMO94746.1"/>
    </source>
</evidence>
<dbReference type="Pfam" id="PF18331">
    <property type="entry name" value="PKHD_C"/>
    <property type="match status" value="1"/>
</dbReference>
<dbReference type="RefSeq" id="WP_061539726.1">
    <property type="nucleotide sequence ID" value="NZ_CP013232.1"/>
</dbReference>
<dbReference type="EMBL" id="CP013232">
    <property type="protein sequence ID" value="AMO94746.1"/>
    <property type="molecule type" value="Genomic_DNA"/>
</dbReference>
<evidence type="ECO:0000259" key="8">
    <source>
        <dbReference type="PROSITE" id="PS51471"/>
    </source>
</evidence>
<dbReference type="GO" id="GO:0006974">
    <property type="term" value="P:DNA damage response"/>
    <property type="evidence" value="ECO:0007669"/>
    <property type="project" value="TreeGrafter"/>
</dbReference>
<dbReference type="SUPFAM" id="SSF51197">
    <property type="entry name" value="Clavaminate synthase-like"/>
    <property type="match status" value="1"/>
</dbReference>
<dbReference type="GO" id="GO:0016706">
    <property type="term" value="F:2-oxoglutarate-dependent dioxygenase activity"/>
    <property type="evidence" value="ECO:0007669"/>
    <property type="project" value="UniProtKB-UniRule"/>
</dbReference>
<dbReference type="Gene3D" id="2.60.120.620">
    <property type="entry name" value="q2cbj1_9rhob like domain"/>
    <property type="match status" value="1"/>
</dbReference>
<keyword evidence="3 7" id="KW-0847">Vitamin C</keyword>
<dbReference type="GO" id="GO:0006879">
    <property type="term" value="P:intracellular iron ion homeostasis"/>
    <property type="evidence" value="ECO:0007669"/>
    <property type="project" value="TreeGrafter"/>
</dbReference>
<organism evidence="9">
    <name type="scientific">Collimonas fungivorans</name>
    <dbReference type="NCBI Taxonomy" id="158899"/>
    <lineage>
        <taxon>Bacteria</taxon>
        <taxon>Pseudomonadati</taxon>
        <taxon>Pseudomonadota</taxon>
        <taxon>Betaproteobacteria</taxon>
        <taxon>Burkholderiales</taxon>
        <taxon>Oxalobacteraceae</taxon>
        <taxon>Collimonas</taxon>
    </lineage>
</organism>
<sequence>MLIAIPEVLDARQLDAVRQLLDQAGAAWVDGRVTAGYQGAAVKFNQQIDERSEVAQQCQQIILQALERHPRFISAALPNTVYPPMFNRYGEGMTFGAHVDGSVRIDPHSGRKLRTDISATLFLSDPTSYDGGELQINDTYGTHAVKLQAGDMALYPATSLHQVTPITRGVRTACFFWVQSLVRDDGQRSMLFDMDNAIQKLNQTNADEQARRTLVGCYHNLMRQWSET</sequence>
<dbReference type="SMART" id="SM00702">
    <property type="entry name" value="P4Hc"/>
    <property type="match status" value="1"/>
</dbReference>
<evidence type="ECO:0000256" key="1">
    <source>
        <dbReference type="ARBA" id="ARBA00001961"/>
    </source>
</evidence>
<name>A0A127PAB2_9BURK</name>
<dbReference type="PATRIC" id="fig|158899.10.peg.2054"/>
<evidence type="ECO:0000256" key="4">
    <source>
        <dbReference type="ARBA" id="ARBA00022964"/>
    </source>
</evidence>
<dbReference type="InterPro" id="IPR044862">
    <property type="entry name" value="Pro_4_hyd_alph_FE2OG_OXY"/>
</dbReference>
<protein>
    <submittedName>
        <fullName evidence="9">2OG-Fe(II) oxygenase superfamily protein</fullName>
    </submittedName>
</protein>
<dbReference type="HAMAP" id="MF_00657">
    <property type="entry name" value="Hydroxyl_YbiX"/>
    <property type="match status" value="1"/>
</dbReference>
<dbReference type="InterPro" id="IPR005123">
    <property type="entry name" value="Oxoglu/Fe-dep_dioxygenase_dom"/>
</dbReference>
<dbReference type="InterPro" id="IPR041097">
    <property type="entry name" value="PKHD_C"/>
</dbReference>
<dbReference type="NCBIfam" id="NF003975">
    <property type="entry name" value="PRK05467.1-4"/>
    <property type="match status" value="1"/>
</dbReference>
<accession>A0A127PAB2</accession>
<dbReference type="NCBIfam" id="NF003974">
    <property type="entry name" value="PRK05467.1-3"/>
    <property type="match status" value="1"/>
</dbReference>
<dbReference type="PANTHER" id="PTHR41536">
    <property type="entry name" value="PKHD-TYPE HYDROXYLASE YBIX"/>
    <property type="match status" value="1"/>
</dbReference>
<keyword evidence="5 7" id="KW-0560">Oxidoreductase</keyword>
<feature type="binding site" evidence="7">
    <location>
        <position position="100"/>
    </location>
    <ligand>
        <name>Fe cation</name>
        <dbReference type="ChEBI" id="CHEBI:24875"/>
    </ligand>
</feature>
<gene>
    <name evidence="9" type="ORF">CFter6_2055</name>
</gene>
<dbReference type="GO" id="GO:0005506">
    <property type="term" value="F:iron ion binding"/>
    <property type="evidence" value="ECO:0007669"/>
    <property type="project" value="UniProtKB-UniRule"/>
</dbReference>
<dbReference type="InterPro" id="IPR006620">
    <property type="entry name" value="Pro_4_hyd_alph"/>
</dbReference>
<dbReference type="Pfam" id="PF13640">
    <property type="entry name" value="2OG-FeII_Oxy_3"/>
    <property type="match status" value="1"/>
</dbReference>
<evidence type="ECO:0000256" key="7">
    <source>
        <dbReference type="HAMAP-Rule" id="MF_00657"/>
    </source>
</evidence>
<dbReference type="AlphaFoldDB" id="A0A127PAB2"/>
<proteinExistence type="inferred from homology"/>
<feature type="domain" description="Fe2OG dioxygenase" evidence="8">
    <location>
        <begin position="80"/>
        <end position="180"/>
    </location>
</feature>
<comment type="cofactor">
    <cofactor evidence="1 7">
        <name>L-ascorbate</name>
        <dbReference type="ChEBI" id="CHEBI:38290"/>
    </cofactor>
</comment>
<evidence type="ECO:0000256" key="2">
    <source>
        <dbReference type="ARBA" id="ARBA00022723"/>
    </source>
</evidence>
<evidence type="ECO:0000256" key="5">
    <source>
        <dbReference type="ARBA" id="ARBA00023002"/>
    </source>
</evidence>
<evidence type="ECO:0000313" key="10">
    <source>
        <dbReference type="Proteomes" id="UP000072421"/>
    </source>
</evidence>
<dbReference type="PROSITE" id="PS51471">
    <property type="entry name" value="FE2OG_OXY"/>
    <property type="match status" value="1"/>
</dbReference>
<dbReference type="GO" id="GO:0031418">
    <property type="term" value="F:L-ascorbic acid binding"/>
    <property type="evidence" value="ECO:0007669"/>
    <property type="project" value="UniProtKB-KW"/>
</dbReference>
<evidence type="ECO:0000256" key="6">
    <source>
        <dbReference type="ARBA" id="ARBA00023004"/>
    </source>
</evidence>
<keyword evidence="6 7" id="KW-0408">Iron</keyword>
<reference evidence="9 10" key="1">
    <citation type="submission" date="2015-11" db="EMBL/GenBank/DDBJ databases">
        <title>Exploring the genomic traits of fungus-feeding bacterial genus Collimonas.</title>
        <authorList>
            <person name="Song C."/>
            <person name="Schmidt R."/>
            <person name="de Jager V."/>
            <person name="Krzyzanowska D."/>
            <person name="Jongedijk E."/>
            <person name="Cankar K."/>
            <person name="Beekwilder J."/>
            <person name="van Veen A."/>
            <person name="de Boer W."/>
            <person name="van Veen J.A."/>
            <person name="Garbeva P."/>
        </authorList>
    </citation>
    <scope>NUCLEOTIDE SEQUENCE [LARGE SCALE GENOMIC DNA]</scope>
    <source>
        <strain evidence="9 10">Ter6</strain>
    </source>
</reference>
<dbReference type="OrthoDB" id="9812472at2"/>
<dbReference type="PANTHER" id="PTHR41536:SF1">
    <property type="entry name" value="PKHD-TYPE HYDROXYLASE YBIX"/>
    <property type="match status" value="1"/>
</dbReference>
<dbReference type="Gene3D" id="4.10.860.20">
    <property type="entry name" value="Rabenosyn, Rab binding domain"/>
    <property type="match status" value="1"/>
</dbReference>
<feature type="binding site" evidence="7">
    <location>
        <position position="98"/>
    </location>
    <ligand>
        <name>Fe cation</name>
        <dbReference type="ChEBI" id="CHEBI:24875"/>
    </ligand>
</feature>
<dbReference type="Proteomes" id="UP000072421">
    <property type="component" value="Chromosome"/>
</dbReference>
<dbReference type="InterPro" id="IPR023550">
    <property type="entry name" value="PKHD_hydroxylase"/>
</dbReference>
<comment type="cofactor">
    <cofactor evidence="7">
        <name>Fe(2+)</name>
        <dbReference type="ChEBI" id="CHEBI:29033"/>
    </cofactor>
    <text evidence="7">Binds 1 Fe(2+) ion per subunit.</text>
</comment>